<protein>
    <recommendedName>
        <fullName evidence="4">protein-serine/threonine phosphatase</fullName>
        <ecNumber evidence="4">3.1.3.16</ecNumber>
    </recommendedName>
</protein>
<proteinExistence type="inferred from homology"/>
<dbReference type="InterPro" id="IPR001932">
    <property type="entry name" value="PPM-type_phosphatase-like_dom"/>
</dbReference>
<evidence type="ECO:0000313" key="11">
    <source>
        <dbReference type="EMBL" id="RNA37312.1"/>
    </source>
</evidence>
<dbReference type="Pfam" id="PF00481">
    <property type="entry name" value="PP2C"/>
    <property type="match status" value="1"/>
</dbReference>
<dbReference type="SUPFAM" id="SSF81606">
    <property type="entry name" value="PP2C-like"/>
    <property type="match status" value="1"/>
</dbReference>
<dbReference type="SMART" id="SM00332">
    <property type="entry name" value="PP2Cc"/>
    <property type="match status" value="1"/>
</dbReference>
<sequence>MGQTLSEPVTQKTTSKQENKFFKVGSSCMQGWRINMEDAHTEKLDIGDEKNSAFFAVYDGHGGPKVAEYAGNNLHNKILNHPLFKNGQIDDAIKKGFLDLDQDMLNDEDMKEELAGTTAICVILKDDKIYCVDVLNFLFFKKGNVGDSRAIASVKGCVQELSHDHKPNNELEMKRISAAGGWVEFNRVNGNLALSRALGDFVFKRNEAKKPEEQIVTAFPEVEIKNITKDHEFLVLACDGIWDVLTNEDVLDFVRTRIAQLIPPEKICEDLMTRCLAPDCMMGGLGCDNMTVVIVCFLHGESYEKLAEKCKLSSSNQSHSQNGSKIMLNSNNKTHNLSSINSSKPSSGIQLKTS</sequence>
<comment type="similarity">
    <text evidence="3 9">Belongs to the PP2C family.</text>
</comment>
<evidence type="ECO:0000256" key="7">
    <source>
        <dbReference type="ARBA" id="ARBA00022912"/>
    </source>
</evidence>
<evidence type="ECO:0000256" key="2">
    <source>
        <dbReference type="ARBA" id="ARBA00001946"/>
    </source>
</evidence>
<dbReference type="Proteomes" id="UP000276133">
    <property type="component" value="Unassembled WGS sequence"/>
</dbReference>
<dbReference type="PANTHER" id="PTHR13832">
    <property type="entry name" value="PROTEIN PHOSPHATASE 2C"/>
    <property type="match status" value="1"/>
</dbReference>
<dbReference type="AlphaFoldDB" id="A0A3M7SNP3"/>
<dbReference type="CDD" id="cd00143">
    <property type="entry name" value="PP2Cc"/>
    <property type="match status" value="1"/>
</dbReference>
<dbReference type="GO" id="GO:0046872">
    <property type="term" value="F:metal ion binding"/>
    <property type="evidence" value="ECO:0007669"/>
    <property type="project" value="UniProtKB-KW"/>
</dbReference>
<evidence type="ECO:0000313" key="12">
    <source>
        <dbReference type="Proteomes" id="UP000276133"/>
    </source>
</evidence>
<keyword evidence="12" id="KW-1185">Reference proteome</keyword>
<evidence type="ECO:0000256" key="1">
    <source>
        <dbReference type="ARBA" id="ARBA00001936"/>
    </source>
</evidence>
<dbReference type="GO" id="GO:0004722">
    <property type="term" value="F:protein serine/threonine phosphatase activity"/>
    <property type="evidence" value="ECO:0007669"/>
    <property type="project" value="UniProtKB-EC"/>
</dbReference>
<comment type="caution">
    <text evidence="11">The sequence shown here is derived from an EMBL/GenBank/DDBJ whole genome shotgun (WGS) entry which is preliminary data.</text>
</comment>
<keyword evidence="6 9" id="KW-0378">Hydrolase</keyword>
<dbReference type="InterPro" id="IPR036457">
    <property type="entry name" value="PPM-type-like_dom_sf"/>
</dbReference>
<feature type="domain" description="PPM-type phosphatase" evidence="10">
    <location>
        <begin position="23"/>
        <end position="297"/>
    </location>
</feature>
<organism evidence="11 12">
    <name type="scientific">Brachionus plicatilis</name>
    <name type="common">Marine rotifer</name>
    <name type="synonym">Brachionus muelleri</name>
    <dbReference type="NCBI Taxonomy" id="10195"/>
    <lineage>
        <taxon>Eukaryota</taxon>
        <taxon>Metazoa</taxon>
        <taxon>Spiralia</taxon>
        <taxon>Gnathifera</taxon>
        <taxon>Rotifera</taxon>
        <taxon>Eurotatoria</taxon>
        <taxon>Monogononta</taxon>
        <taxon>Pseudotrocha</taxon>
        <taxon>Ploima</taxon>
        <taxon>Brachionidae</taxon>
        <taxon>Brachionus</taxon>
    </lineage>
</organism>
<dbReference type="EC" id="3.1.3.16" evidence="4"/>
<dbReference type="InterPro" id="IPR015655">
    <property type="entry name" value="PP2C"/>
</dbReference>
<comment type="cofactor">
    <cofactor evidence="2">
        <name>Mg(2+)</name>
        <dbReference type="ChEBI" id="CHEBI:18420"/>
    </cofactor>
</comment>
<keyword evidence="7 9" id="KW-0904">Protein phosphatase</keyword>
<evidence type="ECO:0000256" key="6">
    <source>
        <dbReference type="ARBA" id="ARBA00022801"/>
    </source>
</evidence>
<dbReference type="PROSITE" id="PS51746">
    <property type="entry name" value="PPM_2"/>
    <property type="match status" value="1"/>
</dbReference>
<dbReference type="FunFam" id="3.60.40.10:FF:000016">
    <property type="entry name" value="Protein phosphatase 2C"/>
    <property type="match status" value="1"/>
</dbReference>
<dbReference type="STRING" id="10195.A0A3M7SNP3"/>
<reference evidence="11 12" key="1">
    <citation type="journal article" date="2018" name="Sci. Rep.">
        <title>Genomic signatures of local adaptation to the degree of environmental predictability in rotifers.</title>
        <authorList>
            <person name="Franch-Gras L."/>
            <person name="Hahn C."/>
            <person name="Garcia-Roger E.M."/>
            <person name="Carmona M.J."/>
            <person name="Serra M."/>
            <person name="Gomez A."/>
        </authorList>
    </citation>
    <scope>NUCLEOTIDE SEQUENCE [LARGE SCALE GENOMIC DNA]</scope>
    <source>
        <strain evidence="11">HYR1</strain>
    </source>
</reference>
<evidence type="ECO:0000256" key="3">
    <source>
        <dbReference type="ARBA" id="ARBA00006702"/>
    </source>
</evidence>
<evidence type="ECO:0000256" key="4">
    <source>
        <dbReference type="ARBA" id="ARBA00013081"/>
    </source>
</evidence>
<dbReference type="PROSITE" id="PS01032">
    <property type="entry name" value="PPM_1"/>
    <property type="match status" value="1"/>
</dbReference>
<evidence type="ECO:0000259" key="10">
    <source>
        <dbReference type="PROSITE" id="PS51746"/>
    </source>
</evidence>
<dbReference type="Gene3D" id="3.60.40.10">
    <property type="entry name" value="PPM-type phosphatase domain"/>
    <property type="match status" value="1"/>
</dbReference>
<name>A0A3M7SNP3_BRAPC</name>
<evidence type="ECO:0000256" key="8">
    <source>
        <dbReference type="ARBA" id="ARBA00023211"/>
    </source>
</evidence>
<comment type="cofactor">
    <cofactor evidence="1">
        <name>Mn(2+)</name>
        <dbReference type="ChEBI" id="CHEBI:29035"/>
    </cofactor>
</comment>
<gene>
    <name evidence="11" type="ORF">BpHYR1_000079</name>
</gene>
<dbReference type="EMBL" id="REGN01001061">
    <property type="protein sequence ID" value="RNA37312.1"/>
    <property type="molecule type" value="Genomic_DNA"/>
</dbReference>
<keyword evidence="5" id="KW-0479">Metal-binding</keyword>
<accession>A0A3M7SNP3</accession>
<keyword evidence="8" id="KW-0464">Manganese</keyword>
<dbReference type="PANTHER" id="PTHR13832:SF565">
    <property type="entry name" value="AT28366P-RELATED"/>
    <property type="match status" value="1"/>
</dbReference>
<evidence type="ECO:0000256" key="5">
    <source>
        <dbReference type="ARBA" id="ARBA00022723"/>
    </source>
</evidence>
<dbReference type="OrthoDB" id="10264738at2759"/>
<evidence type="ECO:0000256" key="9">
    <source>
        <dbReference type="RuleBase" id="RU003465"/>
    </source>
</evidence>
<dbReference type="InterPro" id="IPR000222">
    <property type="entry name" value="PP2C_BS"/>
</dbReference>